<feature type="DNA-binding region" description="H-T-H motif" evidence="4">
    <location>
        <begin position="44"/>
        <end position="63"/>
    </location>
</feature>
<dbReference type="PANTHER" id="PTHR30055:SF234">
    <property type="entry name" value="HTH-TYPE TRANSCRIPTIONAL REGULATOR BETI"/>
    <property type="match status" value="1"/>
</dbReference>
<evidence type="ECO:0000256" key="3">
    <source>
        <dbReference type="ARBA" id="ARBA00023163"/>
    </source>
</evidence>
<evidence type="ECO:0000259" key="6">
    <source>
        <dbReference type="PROSITE" id="PS50977"/>
    </source>
</evidence>
<dbReference type="Pfam" id="PF00440">
    <property type="entry name" value="TetR_N"/>
    <property type="match status" value="1"/>
</dbReference>
<gene>
    <name evidence="7" type="ORF">FHX50_001198</name>
</gene>
<dbReference type="InterPro" id="IPR050109">
    <property type="entry name" value="HTH-type_TetR-like_transc_reg"/>
</dbReference>
<dbReference type="PROSITE" id="PS50977">
    <property type="entry name" value="HTH_TETR_2"/>
    <property type="match status" value="1"/>
</dbReference>
<organism evidence="7 8">
    <name type="scientific">Helcobacillus massiliensis</name>
    <dbReference type="NCBI Taxonomy" id="521392"/>
    <lineage>
        <taxon>Bacteria</taxon>
        <taxon>Bacillati</taxon>
        <taxon>Actinomycetota</taxon>
        <taxon>Actinomycetes</taxon>
        <taxon>Micrococcales</taxon>
        <taxon>Dermabacteraceae</taxon>
        <taxon>Helcobacillus</taxon>
    </lineage>
</organism>
<keyword evidence="2 4" id="KW-0238">DNA-binding</keyword>
<evidence type="ECO:0000313" key="8">
    <source>
        <dbReference type="Proteomes" id="UP000568050"/>
    </source>
</evidence>
<sequence>MNTNAQAPQPDGRSTRWARHREQRRSELLAVARTEIHRQGPSLTMEDIAVASGTSKSIVYRYFKDKAELQRALGVQILNEMVQQLTRVLRATNDEHPSAETSIRAMTTSFVHTAATSRNLYEFVVQPSAGLNHFLTSVGRLVAASLPQSIDAQARTLWASGAVSFVQGVTSQWIRAREGDALFEKTPDDIADHLVTWLLAGPPTE</sequence>
<dbReference type="InterPro" id="IPR001647">
    <property type="entry name" value="HTH_TetR"/>
</dbReference>
<proteinExistence type="predicted"/>
<dbReference type="AlphaFoldDB" id="A0A839QT55"/>
<evidence type="ECO:0000256" key="5">
    <source>
        <dbReference type="SAM" id="MobiDB-lite"/>
    </source>
</evidence>
<keyword evidence="3" id="KW-0804">Transcription</keyword>
<protein>
    <submittedName>
        <fullName evidence="7">AcrR family transcriptional regulator</fullName>
    </submittedName>
</protein>
<feature type="region of interest" description="Disordered" evidence="5">
    <location>
        <begin position="1"/>
        <end position="21"/>
    </location>
</feature>
<accession>A0A839QT55</accession>
<evidence type="ECO:0000256" key="1">
    <source>
        <dbReference type="ARBA" id="ARBA00023015"/>
    </source>
</evidence>
<feature type="domain" description="HTH tetR-type" evidence="6">
    <location>
        <begin position="22"/>
        <end position="81"/>
    </location>
</feature>
<dbReference type="Proteomes" id="UP000568050">
    <property type="component" value="Unassembled WGS sequence"/>
</dbReference>
<evidence type="ECO:0000256" key="2">
    <source>
        <dbReference type="ARBA" id="ARBA00023125"/>
    </source>
</evidence>
<evidence type="ECO:0000256" key="4">
    <source>
        <dbReference type="PROSITE-ProRule" id="PRU00335"/>
    </source>
</evidence>
<dbReference type="RefSeq" id="WP_183375568.1">
    <property type="nucleotide sequence ID" value="NZ_CBCSFZ010000001.1"/>
</dbReference>
<dbReference type="InterPro" id="IPR009057">
    <property type="entry name" value="Homeodomain-like_sf"/>
</dbReference>
<name>A0A839QT55_9MICO</name>
<dbReference type="PANTHER" id="PTHR30055">
    <property type="entry name" value="HTH-TYPE TRANSCRIPTIONAL REGULATOR RUTR"/>
    <property type="match status" value="1"/>
</dbReference>
<keyword evidence="8" id="KW-1185">Reference proteome</keyword>
<dbReference type="EMBL" id="JACHWP010000002">
    <property type="protein sequence ID" value="MBB3022915.1"/>
    <property type="molecule type" value="Genomic_DNA"/>
</dbReference>
<evidence type="ECO:0000313" key="7">
    <source>
        <dbReference type="EMBL" id="MBB3022915.1"/>
    </source>
</evidence>
<dbReference type="SUPFAM" id="SSF46689">
    <property type="entry name" value="Homeodomain-like"/>
    <property type="match status" value="1"/>
</dbReference>
<dbReference type="GO" id="GO:0000976">
    <property type="term" value="F:transcription cis-regulatory region binding"/>
    <property type="evidence" value="ECO:0007669"/>
    <property type="project" value="TreeGrafter"/>
</dbReference>
<keyword evidence="1" id="KW-0805">Transcription regulation</keyword>
<dbReference type="Gene3D" id="1.10.357.10">
    <property type="entry name" value="Tetracycline Repressor, domain 2"/>
    <property type="match status" value="1"/>
</dbReference>
<reference evidence="7 8" key="1">
    <citation type="submission" date="2020-08" db="EMBL/GenBank/DDBJ databases">
        <title>Sequencing the genomes of 1000 actinobacteria strains.</title>
        <authorList>
            <person name="Klenk H.-P."/>
        </authorList>
    </citation>
    <scope>NUCLEOTIDE SEQUENCE [LARGE SCALE GENOMIC DNA]</scope>
    <source>
        <strain evidence="7 8">DSM 23040</strain>
    </source>
</reference>
<comment type="caution">
    <text evidence="7">The sequence shown here is derived from an EMBL/GenBank/DDBJ whole genome shotgun (WGS) entry which is preliminary data.</text>
</comment>
<dbReference type="GO" id="GO:0003700">
    <property type="term" value="F:DNA-binding transcription factor activity"/>
    <property type="evidence" value="ECO:0007669"/>
    <property type="project" value="TreeGrafter"/>
</dbReference>